<dbReference type="GO" id="GO:0032981">
    <property type="term" value="P:mitochondrial respiratory chain complex I assembly"/>
    <property type="evidence" value="ECO:0007669"/>
    <property type="project" value="TreeGrafter"/>
</dbReference>
<dbReference type="EMBL" id="KE123984">
    <property type="protein sequence ID" value="EPB86650.1"/>
    <property type="molecule type" value="Genomic_DNA"/>
</dbReference>
<dbReference type="PANTHER" id="PTHR12049:SF7">
    <property type="entry name" value="PROTEIN ARGININE METHYLTRANSFERASE NDUFAF7, MITOCHONDRIAL"/>
    <property type="match status" value="1"/>
</dbReference>
<dbReference type="eggNOG" id="KOG2901">
    <property type="taxonomic scope" value="Eukaryota"/>
</dbReference>
<evidence type="ECO:0000256" key="1">
    <source>
        <dbReference type="ARBA" id="ARBA00004173"/>
    </source>
</evidence>
<evidence type="ECO:0000256" key="4">
    <source>
        <dbReference type="ARBA" id="ARBA00022679"/>
    </source>
</evidence>
<evidence type="ECO:0000256" key="2">
    <source>
        <dbReference type="ARBA" id="ARBA00005891"/>
    </source>
</evidence>
<gene>
    <name evidence="8" type="ORF">HMPREF1544_06529</name>
</gene>
<dbReference type="OMA" id="YYHPQRN"/>
<comment type="function">
    <text evidence="7">Arginine methyltransferase involved in the assembly or stability of mitochondrial NADH:ubiquinone oxidoreductase complex (complex I).</text>
</comment>
<dbReference type="Gene3D" id="3.40.50.12710">
    <property type="match status" value="1"/>
</dbReference>
<dbReference type="Pfam" id="PF02636">
    <property type="entry name" value="Methyltransf_28"/>
    <property type="match status" value="1"/>
</dbReference>
<dbReference type="GO" id="GO:0005739">
    <property type="term" value="C:mitochondrion"/>
    <property type="evidence" value="ECO:0007669"/>
    <property type="project" value="UniProtKB-SubCell"/>
</dbReference>
<evidence type="ECO:0000313" key="9">
    <source>
        <dbReference type="Proteomes" id="UP000014254"/>
    </source>
</evidence>
<protein>
    <recommendedName>
        <fullName evidence="7">Protein arginine methyltransferase NDUFAF7</fullName>
        <ecNumber evidence="7">2.1.1.320</ecNumber>
    </recommendedName>
</protein>
<dbReference type="PANTHER" id="PTHR12049">
    <property type="entry name" value="PROTEIN ARGININE METHYLTRANSFERASE NDUFAF7, MITOCHONDRIAL"/>
    <property type="match status" value="1"/>
</dbReference>
<evidence type="ECO:0000256" key="6">
    <source>
        <dbReference type="ARBA" id="ARBA00048612"/>
    </source>
</evidence>
<comment type="subcellular location">
    <subcellularLocation>
        <location evidence="1 7">Mitochondrion</location>
    </subcellularLocation>
</comment>
<dbReference type="VEuPathDB" id="FungiDB:HMPREF1544_06529"/>
<dbReference type="InParanoid" id="S2K350"/>
<evidence type="ECO:0000313" key="8">
    <source>
        <dbReference type="EMBL" id="EPB86650.1"/>
    </source>
</evidence>
<evidence type="ECO:0000256" key="5">
    <source>
        <dbReference type="ARBA" id="ARBA00023128"/>
    </source>
</evidence>
<evidence type="ECO:0000256" key="7">
    <source>
        <dbReference type="RuleBase" id="RU364114"/>
    </source>
</evidence>
<dbReference type="AlphaFoldDB" id="S2K350"/>
<dbReference type="STRING" id="1220926.S2K350"/>
<dbReference type="SUPFAM" id="SSF53335">
    <property type="entry name" value="S-adenosyl-L-methionine-dependent methyltransferases"/>
    <property type="match status" value="1"/>
</dbReference>
<keyword evidence="5 7" id="KW-0496">Mitochondrion</keyword>
<dbReference type="InterPro" id="IPR029063">
    <property type="entry name" value="SAM-dependent_MTases_sf"/>
</dbReference>
<dbReference type="GO" id="GO:0035243">
    <property type="term" value="F:protein-arginine omega-N symmetric methyltransferase activity"/>
    <property type="evidence" value="ECO:0007669"/>
    <property type="project" value="UniProtKB-EC"/>
</dbReference>
<comment type="catalytic activity">
    <reaction evidence="6 7">
        <text>L-arginyl-[protein] + 2 S-adenosyl-L-methionine = N(omega),N(omega)'-dimethyl-L-arginyl-[protein] + 2 S-adenosyl-L-homocysteine + 2 H(+)</text>
        <dbReference type="Rhea" id="RHEA:48108"/>
        <dbReference type="Rhea" id="RHEA-COMP:10532"/>
        <dbReference type="Rhea" id="RHEA-COMP:11992"/>
        <dbReference type="ChEBI" id="CHEBI:15378"/>
        <dbReference type="ChEBI" id="CHEBI:29965"/>
        <dbReference type="ChEBI" id="CHEBI:57856"/>
        <dbReference type="ChEBI" id="CHEBI:59789"/>
        <dbReference type="ChEBI" id="CHEBI:88221"/>
        <dbReference type="EC" id="2.1.1.320"/>
    </reaction>
</comment>
<keyword evidence="9" id="KW-1185">Reference proteome</keyword>
<keyword evidence="3 7" id="KW-0489">Methyltransferase</keyword>
<comment type="similarity">
    <text evidence="2 7">Belongs to the NDUFAF7 family.</text>
</comment>
<sequence>MLGDVFGKQGDFVTSPEISQVFGELCGIWYLTEWMRLGQPQKTQIIEFGPGRGTLMSDMLRTLSQFPYFYKTLSDVHFVEASPGLRKMQRAALVAGSQDKDVVRVEGNKDEAPIETITREDGIKVSWHDGIEVIPDQWSFIMAHEFFDALPIHSFEKTGDEWRELMVDMDDTEESEHNFRIVKSPNQAAMTPTLLSDKKFETFKDGDRVDVSPDCWSVMDKMARYLSKNGGTGLAIDYGQDYVQGDTLRAIKDHKIIHPMCDPGSADLSADVDFSFLKQAIQSGSDITAYGPITQKDFLQSLGIQARIETLFRNAKSSAARKSLLDGAERLMDPEAMGRIYKVLAFANSAGHSKEPVGFEKK</sequence>
<name>S2K350_MUCC1</name>
<dbReference type="Proteomes" id="UP000014254">
    <property type="component" value="Unassembled WGS sequence"/>
</dbReference>
<dbReference type="InterPro" id="IPR038375">
    <property type="entry name" value="NDUFAF7_sf"/>
</dbReference>
<dbReference type="GO" id="GO:0032259">
    <property type="term" value="P:methylation"/>
    <property type="evidence" value="ECO:0007669"/>
    <property type="project" value="UniProtKB-KW"/>
</dbReference>
<keyword evidence="4 7" id="KW-0808">Transferase</keyword>
<evidence type="ECO:0000256" key="3">
    <source>
        <dbReference type="ARBA" id="ARBA00022603"/>
    </source>
</evidence>
<dbReference type="EC" id="2.1.1.320" evidence="7"/>
<dbReference type="OrthoDB" id="5595109at2759"/>
<dbReference type="InterPro" id="IPR003788">
    <property type="entry name" value="NDUFAF7"/>
</dbReference>
<organism evidence="8 9">
    <name type="scientific">Mucor circinelloides f. circinelloides (strain 1006PhL)</name>
    <name type="common">Mucormycosis agent</name>
    <name type="synonym">Calyptromyces circinelloides</name>
    <dbReference type="NCBI Taxonomy" id="1220926"/>
    <lineage>
        <taxon>Eukaryota</taxon>
        <taxon>Fungi</taxon>
        <taxon>Fungi incertae sedis</taxon>
        <taxon>Mucoromycota</taxon>
        <taxon>Mucoromycotina</taxon>
        <taxon>Mucoromycetes</taxon>
        <taxon>Mucorales</taxon>
        <taxon>Mucorineae</taxon>
        <taxon>Mucoraceae</taxon>
        <taxon>Mucor</taxon>
    </lineage>
</organism>
<reference evidence="9" key="1">
    <citation type="submission" date="2013-05" db="EMBL/GenBank/DDBJ databases">
        <title>The Genome sequence of Mucor circinelloides f. circinelloides 1006PhL.</title>
        <authorList>
            <consortium name="The Broad Institute Genomics Platform"/>
            <person name="Cuomo C."/>
            <person name="Earl A."/>
            <person name="Findley K."/>
            <person name="Lee S.C."/>
            <person name="Walker B."/>
            <person name="Young S."/>
            <person name="Zeng Q."/>
            <person name="Gargeya S."/>
            <person name="Fitzgerald M."/>
            <person name="Haas B."/>
            <person name="Abouelleil A."/>
            <person name="Allen A.W."/>
            <person name="Alvarado L."/>
            <person name="Arachchi H.M."/>
            <person name="Berlin A.M."/>
            <person name="Chapman S.B."/>
            <person name="Gainer-Dewar J."/>
            <person name="Goldberg J."/>
            <person name="Griggs A."/>
            <person name="Gujja S."/>
            <person name="Hansen M."/>
            <person name="Howarth C."/>
            <person name="Imamovic A."/>
            <person name="Ireland A."/>
            <person name="Larimer J."/>
            <person name="McCowan C."/>
            <person name="Murphy C."/>
            <person name="Pearson M."/>
            <person name="Poon T.W."/>
            <person name="Priest M."/>
            <person name="Roberts A."/>
            <person name="Saif S."/>
            <person name="Shea T."/>
            <person name="Sisk P."/>
            <person name="Sykes S."/>
            <person name="Wortman J."/>
            <person name="Nusbaum C."/>
            <person name="Birren B."/>
        </authorList>
    </citation>
    <scope>NUCLEOTIDE SEQUENCE [LARGE SCALE GENOMIC DNA]</scope>
    <source>
        <strain evidence="9">1006PhL</strain>
    </source>
</reference>
<accession>S2K350</accession>
<proteinExistence type="inferred from homology"/>